<name>L1K2Q8_GUITC</name>
<evidence type="ECO:0000256" key="1">
    <source>
        <dbReference type="SAM" id="MobiDB-lite"/>
    </source>
</evidence>
<gene>
    <name evidence="2" type="ORF">GUITHDRAFT_131869</name>
</gene>
<protein>
    <submittedName>
        <fullName evidence="2 3">Uncharacterized protein</fullName>
    </submittedName>
</protein>
<evidence type="ECO:0000313" key="4">
    <source>
        <dbReference type="Proteomes" id="UP000011087"/>
    </source>
</evidence>
<dbReference type="GeneID" id="17311507"/>
<dbReference type="Proteomes" id="UP000011087">
    <property type="component" value="Unassembled WGS sequence"/>
</dbReference>
<dbReference type="AlphaFoldDB" id="L1K2Q8"/>
<dbReference type="EnsemblProtists" id="EKX54879">
    <property type="protein sequence ID" value="EKX54879"/>
    <property type="gene ID" value="GUITHDRAFT_131869"/>
</dbReference>
<feature type="compositionally biased region" description="Basic and acidic residues" evidence="1">
    <location>
        <begin position="18"/>
        <end position="30"/>
    </location>
</feature>
<reference evidence="4" key="2">
    <citation type="submission" date="2012-11" db="EMBL/GenBank/DDBJ databases">
        <authorList>
            <person name="Kuo A."/>
            <person name="Curtis B.A."/>
            <person name="Tanifuji G."/>
            <person name="Burki F."/>
            <person name="Gruber A."/>
            <person name="Irimia M."/>
            <person name="Maruyama S."/>
            <person name="Arias M.C."/>
            <person name="Ball S.G."/>
            <person name="Gile G.H."/>
            <person name="Hirakawa Y."/>
            <person name="Hopkins J.F."/>
            <person name="Rensing S.A."/>
            <person name="Schmutz J."/>
            <person name="Symeonidi A."/>
            <person name="Elias M."/>
            <person name="Eveleigh R.J."/>
            <person name="Herman E.K."/>
            <person name="Klute M.J."/>
            <person name="Nakayama T."/>
            <person name="Obornik M."/>
            <person name="Reyes-Prieto A."/>
            <person name="Armbrust E.V."/>
            <person name="Aves S.J."/>
            <person name="Beiko R.G."/>
            <person name="Coutinho P."/>
            <person name="Dacks J.B."/>
            <person name="Durnford D.G."/>
            <person name="Fast N.M."/>
            <person name="Green B.R."/>
            <person name="Grisdale C."/>
            <person name="Hempe F."/>
            <person name="Henrissat B."/>
            <person name="Hoppner M.P."/>
            <person name="Ishida K.-I."/>
            <person name="Kim E."/>
            <person name="Koreny L."/>
            <person name="Kroth P.G."/>
            <person name="Liu Y."/>
            <person name="Malik S.-B."/>
            <person name="Maier U.G."/>
            <person name="McRose D."/>
            <person name="Mock T."/>
            <person name="Neilson J.A."/>
            <person name="Onodera N.T."/>
            <person name="Poole A.M."/>
            <person name="Pritham E.J."/>
            <person name="Richards T.A."/>
            <person name="Rocap G."/>
            <person name="Roy S.W."/>
            <person name="Sarai C."/>
            <person name="Schaack S."/>
            <person name="Shirato S."/>
            <person name="Slamovits C.H."/>
            <person name="Spencer D.F."/>
            <person name="Suzuki S."/>
            <person name="Worden A.Z."/>
            <person name="Zauner S."/>
            <person name="Barry K."/>
            <person name="Bell C."/>
            <person name="Bharti A.K."/>
            <person name="Crow J.A."/>
            <person name="Grimwood J."/>
            <person name="Kramer R."/>
            <person name="Lindquist E."/>
            <person name="Lucas S."/>
            <person name="Salamov A."/>
            <person name="McFadden G.I."/>
            <person name="Lane C.E."/>
            <person name="Keeling P.J."/>
            <person name="Gray M.W."/>
            <person name="Grigoriev I.V."/>
            <person name="Archibald J.M."/>
        </authorList>
    </citation>
    <scope>NUCLEOTIDE SEQUENCE</scope>
    <source>
        <strain evidence="4">CCMP2712</strain>
    </source>
</reference>
<evidence type="ECO:0000313" key="3">
    <source>
        <dbReference type="EnsemblProtists" id="EKX54879"/>
    </source>
</evidence>
<dbReference type="EMBL" id="JH992966">
    <property type="protein sequence ID" value="EKX54879.1"/>
    <property type="molecule type" value="Genomic_DNA"/>
</dbReference>
<evidence type="ECO:0000313" key="2">
    <source>
        <dbReference type="EMBL" id="EKX54879.1"/>
    </source>
</evidence>
<accession>L1K2Q8</accession>
<proteinExistence type="predicted"/>
<dbReference type="HOGENOM" id="CLU_1506185_0_0_1"/>
<reference evidence="2 4" key="1">
    <citation type="journal article" date="2012" name="Nature">
        <title>Algal genomes reveal evolutionary mosaicism and the fate of nucleomorphs.</title>
        <authorList>
            <consortium name="DOE Joint Genome Institute"/>
            <person name="Curtis B.A."/>
            <person name="Tanifuji G."/>
            <person name="Burki F."/>
            <person name="Gruber A."/>
            <person name="Irimia M."/>
            <person name="Maruyama S."/>
            <person name="Arias M.C."/>
            <person name="Ball S.G."/>
            <person name="Gile G.H."/>
            <person name="Hirakawa Y."/>
            <person name="Hopkins J.F."/>
            <person name="Kuo A."/>
            <person name="Rensing S.A."/>
            <person name="Schmutz J."/>
            <person name="Symeonidi A."/>
            <person name="Elias M."/>
            <person name="Eveleigh R.J."/>
            <person name="Herman E.K."/>
            <person name="Klute M.J."/>
            <person name="Nakayama T."/>
            <person name="Obornik M."/>
            <person name="Reyes-Prieto A."/>
            <person name="Armbrust E.V."/>
            <person name="Aves S.J."/>
            <person name="Beiko R.G."/>
            <person name="Coutinho P."/>
            <person name="Dacks J.B."/>
            <person name="Durnford D.G."/>
            <person name="Fast N.M."/>
            <person name="Green B.R."/>
            <person name="Grisdale C.J."/>
            <person name="Hempel F."/>
            <person name="Henrissat B."/>
            <person name="Hoppner M.P."/>
            <person name="Ishida K."/>
            <person name="Kim E."/>
            <person name="Koreny L."/>
            <person name="Kroth P.G."/>
            <person name="Liu Y."/>
            <person name="Malik S.B."/>
            <person name="Maier U.G."/>
            <person name="McRose D."/>
            <person name="Mock T."/>
            <person name="Neilson J.A."/>
            <person name="Onodera N.T."/>
            <person name="Poole A.M."/>
            <person name="Pritham E.J."/>
            <person name="Richards T.A."/>
            <person name="Rocap G."/>
            <person name="Roy S.W."/>
            <person name="Sarai C."/>
            <person name="Schaack S."/>
            <person name="Shirato S."/>
            <person name="Slamovits C.H."/>
            <person name="Spencer D.F."/>
            <person name="Suzuki S."/>
            <person name="Worden A.Z."/>
            <person name="Zauner S."/>
            <person name="Barry K."/>
            <person name="Bell C."/>
            <person name="Bharti A.K."/>
            <person name="Crow J.A."/>
            <person name="Grimwood J."/>
            <person name="Kramer R."/>
            <person name="Lindquist E."/>
            <person name="Lucas S."/>
            <person name="Salamov A."/>
            <person name="McFadden G.I."/>
            <person name="Lane C.E."/>
            <person name="Keeling P.J."/>
            <person name="Gray M.W."/>
            <person name="Grigoriev I.V."/>
            <person name="Archibald J.M."/>
        </authorList>
    </citation>
    <scope>NUCLEOTIDE SEQUENCE</scope>
    <source>
        <strain evidence="2 4">CCMP2712</strain>
    </source>
</reference>
<keyword evidence="4" id="KW-1185">Reference proteome</keyword>
<dbReference type="RefSeq" id="XP_005841859.1">
    <property type="nucleotide sequence ID" value="XM_005841802.1"/>
</dbReference>
<dbReference type="KEGG" id="gtt:GUITHDRAFT_131869"/>
<reference evidence="3" key="3">
    <citation type="submission" date="2015-06" db="UniProtKB">
        <authorList>
            <consortium name="EnsemblProtists"/>
        </authorList>
    </citation>
    <scope>IDENTIFICATION</scope>
</reference>
<feature type="region of interest" description="Disordered" evidence="1">
    <location>
        <begin position="12"/>
        <end position="43"/>
    </location>
</feature>
<dbReference type="PaxDb" id="55529-EKX54879"/>
<sequence>MAAEKLFNELLDSAYDSTNREDPLHQHKEEEETNDEGENKSRGLEEALVSCTKKKFSQEGTLTAAGTQQLLPILQWHHANLEFALGAPLANVSRMWWNFDDLCAYPGQHWALPAGSSPSLTPSKEIWMCDWDSACKRGAGDLALLLLPSRGAGWSPWFQSATSGLEDGFSTPPAPPPLP</sequence>
<organism evidence="2">
    <name type="scientific">Guillardia theta (strain CCMP2712)</name>
    <name type="common">Cryptophyte</name>
    <dbReference type="NCBI Taxonomy" id="905079"/>
    <lineage>
        <taxon>Eukaryota</taxon>
        <taxon>Cryptophyceae</taxon>
        <taxon>Pyrenomonadales</taxon>
        <taxon>Geminigeraceae</taxon>
        <taxon>Guillardia</taxon>
    </lineage>
</organism>